<sequence>MKKKNIILFTCLIAVGIVTSCNKFLDVQPEDKVLESELYSTKEGVRTVLNGFYLDLANSNLYGDKLTLSTVEILGQRYNLSSSSHNEFKTATYAYKEKPTITHLDDIWSKSFSTILNINAFVENLEKYKGVIDQKTEDIYKGEALAMRAFLHFDLFRLYGPRYSTADSTKQSLPYYQGSKTTINPLLPGNEFIDNVIADLNEAETLLQQDAIIALGPNIAKPEAMVDFLINNRNYRINYYAVKALKARVLLYRGDKVSALKYAKEIIAVSEKFPWTTSGNALVEKQNPDRAFTTEMLFGIMNSQLYDRYQKLFDPSNQDKQILAPIEARLSALYENNENDYRYNLNWAKPSNGSKPYKTFLKYADIVDKEKSFRYTIPLIKKSEMFLIAAESEPVAAEGVAHLNELRANRGLLPLAATANINTELQKEYQKDFFGEGQLFFFYKRRNVTSIPNGSALSGNISVNYNIPMPDSEAIYRP</sequence>
<organism evidence="3 4">
    <name type="scientific">Sphingobacterium faecale</name>
    <dbReference type="NCBI Taxonomy" id="2803775"/>
    <lineage>
        <taxon>Bacteria</taxon>
        <taxon>Pseudomonadati</taxon>
        <taxon>Bacteroidota</taxon>
        <taxon>Sphingobacteriia</taxon>
        <taxon>Sphingobacteriales</taxon>
        <taxon>Sphingobacteriaceae</taxon>
        <taxon>Sphingobacterium</taxon>
    </lineage>
</organism>
<keyword evidence="1" id="KW-0732">Signal</keyword>
<evidence type="ECO:0000256" key="1">
    <source>
        <dbReference type="SAM" id="SignalP"/>
    </source>
</evidence>
<comment type="caution">
    <text evidence="3">The sequence shown here is derived from an EMBL/GenBank/DDBJ whole genome shotgun (WGS) entry which is preliminary data.</text>
</comment>
<dbReference type="InterPro" id="IPR033985">
    <property type="entry name" value="SusD-like_N"/>
</dbReference>
<feature type="signal peptide" evidence="1">
    <location>
        <begin position="1"/>
        <end position="20"/>
    </location>
</feature>
<name>A0ABS1R6G1_9SPHI</name>
<dbReference type="EMBL" id="JAERTY010000006">
    <property type="protein sequence ID" value="MBL1409451.1"/>
    <property type="molecule type" value="Genomic_DNA"/>
</dbReference>
<dbReference type="Proteomes" id="UP000625283">
    <property type="component" value="Unassembled WGS sequence"/>
</dbReference>
<dbReference type="SUPFAM" id="SSF48452">
    <property type="entry name" value="TPR-like"/>
    <property type="match status" value="1"/>
</dbReference>
<evidence type="ECO:0000313" key="3">
    <source>
        <dbReference type="EMBL" id="MBL1409451.1"/>
    </source>
</evidence>
<protein>
    <submittedName>
        <fullName evidence="3">RagB/SusD family nutrient uptake outer membrane protein</fullName>
    </submittedName>
</protein>
<evidence type="ECO:0000259" key="2">
    <source>
        <dbReference type="Pfam" id="PF14322"/>
    </source>
</evidence>
<feature type="chain" id="PRO_5046583183" evidence="1">
    <location>
        <begin position="21"/>
        <end position="478"/>
    </location>
</feature>
<dbReference type="RefSeq" id="WP_202103210.1">
    <property type="nucleotide sequence ID" value="NZ_JAERTY010000006.1"/>
</dbReference>
<dbReference type="InterPro" id="IPR011990">
    <property type="entry name" value="TPR-like_helical_dom_sf"/>
</dbReference>
<keyword evidence="4" id="KW-1185">Reference proteome</keyword>
<reference evidence="3 4" key="1">
    <citation type="submission" date="2021-01" db="EMBL/GenBank/DDBJ databases">
        <title>C459-1 draft genome sequence.</title>
        <authorList>
            <person name="Zhang X.-F."/>
        </authorList>
    </citation>
    <scope>NUCLEOTIDE SEQUENCE [LARGE SCALE GENOMIC DNA]</scope>
    <source>
        <strain evidence="4">C459-1</strain>
    </source>
</reference>
<feature type="domain" description="SusD-like N-terminal" evidence="2">
    <location>
        <begin position="23"/>
        <end position="210"/>
    </location>
</feature>
<dbReference type="PROSITE" id="PS51257">
    <property type="entry name" value="PROKAR_LIPOPROTEIN"/>
    <property type="match status" value="1"/>
</dbReference>
<dbReference type="Pfam" id="PF14322">
    <property type="entry name" value="SusD-like_3"/>
    <property type="match status" value="1"/>
</dbReference>
<evidence type="ECO:0000313" key="4">
    <source>
        <dbReference type="Proteomes" id="UP000625283"/>
    </source>
</evidence>
<dbReference type="Gene3D" id="1.25.40.900">
    <property type="match status" value="1"/>
</dbReference>
<dbReference type="Gene3D" id="1.25.40.390">
    <property type="match status" value="1"/>
</dbReference>
<proteinExistence type="predicted"/>
<accession>A0ABS1R6G1</accession>
<gene>
    <name evidence="3" type="ORF">JKG61_11875</name>
</gene>